<dbReference type="PANTHER" id="PTHR42928:SF5">
    <property type="entry name" value="BLR1237 PROTEIN"/>
    <property type="match status" value="1"/>
</dbReference>
<organism evidence="2 3">
    <name type="scientific">Methylobacterium aquaticum</name>
    <dbReference type="NCBI Taxonomy" id="270351"/>
    <lineage>
        <taxon>Bacteria</taxon>
        <taxon>Pseudomonadati</taxon>
        <taxon>Pseudomonadota</taxon>
        <taxon>Alphaproteobacteria</taxon>
        <taxon>Hyphomicrobiales</taxon>
        <taxon>Methylobacteriaceae</taxon>
        <taxon>Methylobacterium</taxon>
    </lineage>
</organism>
<dbReference type="Proteomes" id="UP000035929">
    <property type="component" value="Unassembled WGS sequence"/>
</dbReference>
<dbReference type="PANTHER" id="PTHR42928">
    <property type="entry name" value="TRICARBOXYLATE-BINDING PROTEIN"/>
    <property type="match status" value="1"/>
</dbReference>
<gene>
    <name evidence="2" type="ORF">VP06_19950</name>
</gene>
<reference evidence="2 3" key="1">
    <citation type="submission" date="2015-03" db="EMBL/GenBank/DDBJ databases">
        <title>Genome sequencing of Methylobacterium aquaticum DSM16371 type strain.</title>
        <authorList>
            <person name="Chaudhry V."/>
            <person name="Patil P.B."/>
        </authorList>
    </citation>
    <scope>NUCLEOTIDE SEQUENCE [LARGE SCALE GENOMIC DNA]</scope>
    <source>
        <strain evidence="2 3">DSM 16371</strain>
    </source>
</reference>
<dbReference type="Gene3D" id="3.40.190.150">
    <property type="entry name" value="Bordetella uptake gene, domain 1"/>
    <property type="match status" value="1"/>
</dbReference>
<dbReference type="Pfam" id="PF03401">
    <property type="entry name" value="TctC"/>
    <property type="match status" value="1"/>
</dbReference>
<dbReference type="EMBL" id="LABX01000156">
    <property type="protein sequence ID" value="KMO31400.1"/>
    <property type="molecule type" value="Genomic_DNA"/>
</dbReference>
<dbReference type="SUPFAM" id="SSF53850">
    <property type="entry name" value="Periplasmic binding protein-like II"/>
    <property type="match status" value="1"/>
</dbReference>
<comment type="similarity">
    <text evidence="1">Belongs to the UPF0065 (bug) family.</text>
</comment>
<dbReference type="PATRIC" id="fig|270351.6.peg.1688"/>
<comment type="caution">
    <text evidence="2">The sequence shown here is derived from an EMBL/GenBank/DDBJ whole genome shotgun (WGS) entry which is preliminary data.</text>
</comment>
<dbReference type="AlphaFoldDB" id="A0A0J6S842"/>
<name>A0A0J6S842_9HYPH</name>
<dbReference type="InterPro" id="IPR042100">
    <property type="entry name" value="Bug_dom1"/>
</dbReference>
<evidence type="ECO:0000256" key="1">
    <source>
        <dbReference type="ARBA" id="ARBA00006987"/>
    </source>
</evidence>
<dbReference type="Gene3D" id="3.40.190.10">
    <property type="entry name" value="Periplasmic binding protein-like II"/>
    <property type="match status" value="1"/>
</dbReference>
<dbReference type="InterPro" id="IPR005064">
    <property type="entry name" value="BUG"/>
</dbReference>
<dbReference type="CDD" id="cd07012">
    <property type="entry name" value="PBP2_Bug_TTT"/>
    <property type="match status" value="1"/>
</dbReference>
<sequence>MVPPVLAATAARAAGSYPVKPIVIVVPAPRGGGTDVFARALATLAEDDLKQTLIVDNRPRNGGTDGIARTVAAPPDGYTVAFTWNSPLTAAPLASTVPYGPESYQPVMSVGYSSYVLCVRPDFPADSARGLLDALKARPGAYSLGNDGMGGILHLGTERIFRAVGAQVRPVPFVGAVDTARSFLAGQVDVYGGSLSAILPHLREKRARCLMLTSASDNAVMPEAQGLAHLGLGEAETVLWWSLIAPAGTPPEVIGRLEEAFLRAAATPRFKDLMTAQGAVHRLRGSRETSAAIRREIDSLGGIVQAIGLQRTASR</sequence>
<protein>
    <recommendedName>
        <fullName evidence="4">Tripartite tricarboxylate transporter substrate binding protein</fullName>
    </recommendedName>
</protein>
<dbReference type="PIRSF" id="PIRSF017082">
    <property type="entry name" value="YflP"/>
    <property type="match status" value="1"/>
</dbReference>
<proteinExistence type="inferred from homology"/>
<evidence type="ECO:0000313" key="3">
    <source>
        <dbReference type="Proteomes" id="UP000035929"/>
    </source>
</evidence>
<accession>A0A0J6S842</accession>
<evidence type="ECO:0008006" key="4">
    <source>
        <dbReference type="Google" id="ProtNLM"/>
    </source>
</evidence>
<evidence type="ECO:0000313" key="2">
    <source>
        <dbReference type="EMBL" id="KMO31400.1"/>
    </source>
</evidence>